<proteinExistence type="predicted"/>
<feature type="compositionally biased region" description="Basic and acidic residues" evidence="1">
    <location>
        <begin position="16"/>
        <end position="26"/>
    </location>
</feature>
<evidence type="ECO:0000313" key="3">
    <source>
        <dbReference type="Proteomes" id="UP000325081"/>
    </source>
</evidence>
<reference evidence="3" key="1">
    <citation type="journal article" date="2019" name="Curr. Biol.">
        <title>Genome Sequence of Striga asiatica Provides Insight into the Evolution of Plant Parasitism.</title>
        <authorList>
            <person name="Yoshida S."/>
            <person name="Kim S."/>
            <person name="Wafula E.K."/>
            <person name="Tanskanen J."/>
            <person name="Kim Y.M."/>
            <person name="Honaas L."/>
            <person name="Yang Z."/>
            <person name="Spallek T."/>
            <person name="Conn C.E."/>
            <person name="Ichihashi Y."/>
            <person name="Cheong K."/>
            <person name="Cui S."/>
            <person name="Der J.P."/>
            <person name="Gundlach H."/>
            <person name="Jiao Y."/>
            <person name="Hori C."/>
            <person name="Ishida J.K."/>
            <person name="Kasahara H."/>
            <person name="Kiba T."/>
            <person name="Kim M.S."/>
            <person name="Koo N."/>
            <person name="Laohavisit A."/>
            <person name="Lee Y.H."/>
            <person name="Lumba S."/>
            <person name="McCourt P."/>
            <person name="Mortimer J.C."/>
            <person name="Mutuku J.M."/>
            <person name="Nomura T."/>
            <person name="Sasaki-Sekimoto Y."/>
            <person name="Seto Y."/>
            <person name="Wang Y."/>
            <person name="Wakatake T."/>
            <person name="Sakakibara H."/>
            <person name="Demura T."/>
            <person name="Yamaguchi S."/>
            <person name="Yoneyama K."/>
            <person name="Manabe R.I."/>
            <person name="Nelson D.C."/>
            <person name="Schulman A.H."/>
            <person name="Timko M.P."/>
            <person name="dePamphilis C.W."/>
            <person name="Choi D."/>
            <person name="Shirasu K."/>
        </authorList>
    </citation>
    <scope>NUCLEOTIDE SEQUENCE [LARGE SCALE GENOMIC DNA]</scope>
    <source>
        <strain evidence="3">cv. UVA1</strain>
    </source>
</reference>
<dbReference type="AlphaFoldDB" id="A0A5A7QI51"/>
<evidence type="ECO:0000313" key="2">
    <source>
        <dbReference type="EMBL" id="GER44618.1"/>
    </source>
</evidence>
<protein>
    <submittedName>
        <fullName evidence="2">Myb domain protein 5</fullName>
    </submittedName>
</protein>
<keyword evidence="3" id="KW-1185">Reference proteome</keyword>
<dbReference type="EMBL" id="BKCP01007059">
    <property type="protein sequence ID" value="GER44618.1"/>
    <property type="molecule type" value="Genomic_DNA"/>
</dbReference>
<organism evidence="2 3">
    <name type="scientific">Striga asiatica</name>
    <name type="common">Asiatic witchweed</name>
    <name type="synonym">Buchnera asiatica</name>
    <dbReference type="NCBI Taxonomy" id="4170"/>
    <lineage>
        <taxon>Eukaryota</taxon>
        <taxon>Viridiplantae</taxon>
        <taxon>Streptophyta</taxon>
        <taxon>Embryophyta</taxon>
        <taxon>Tracheophyta</taxon>
        <taxon>Spermatophyta</taxon>
        <taxon>Magnoliopsida</taxon>
        <taxon>eudicotyledons</taxon>
        <taxon>Gunneridae</taxon>
        <taxon>Pentapetalae</taxon>
        <taxon>asterids</taxon>
        <taxon>lamiids</taxon>
        <taxon>Lamiales</taxon>
        <taxon>Orobanchaceae</taxon>
        <taxon>Buchnereae</taxon>
        <taxon>Striga</taxon>
    </lineage>
</organism>
<feature type="compositionally biased region" description="Acidic residues" evidence="1">
    <location>
        <begin position="32"/>
        <end position="50"/>
    </location>
</feature>
<gene>
    <name evidence="2" type="ORF">STAS_21523</name>
</gene>
<accession>A0A5A7QI51</accession>
<dbReference type="Proteomes" id="UP000325081">
    <property type="component" value="Unassembled WGS sequence"/>
</dbReference>
<comment type="caution">
    <text evidence="2">The sequence shown here is derived from an EMBL/GenBank/DDBJ whole genome shotgun (WGS) entry which is preliminary data.</text>
</comment>
<feature type="region of interest" description="Disordered" evidence="1">
    <location>
        <begin position="1"/>
        <end position="50"/>
    </location>
</feature>
<feature type="region of interest" description="Disordered" evidence="1">
    <location>
        <begin position="77"/>
        <end position="110"/>
    </location>
</feature>
<sequence length="110" mass="12759">MERPLDVNNIEDPQETEQKTMGDKKRGNTGSDDVEDDDLEYTTDSDSEDDESVYGKILMKFDNPEKYAAFCKLVDETKKKKKKRDGKRQNTQSQSIMEVEHIEGSDDDMW</sequence>
<evidence type="ECO:0000256" key="1">
    <source>
        <dbReference type="SAM" id="MobiDB-lite"/>
    </source>
</evidence>
<name>A0A5A7QI51_STRAF</name>